<evidence type="ECO:0000313" key="3">
    <source>
        <dbReference type="Proteomes" id="UP000182658"/>
    </source>
</evidence>
<evidence type="ECO:0000313" key="2">
    <source>
        <dbReference type="EMBL" id="OIW28446.1"/>
    </source>
</evidence>
<dbReference type="InParanoid" id="A0A1J7ILV0"/>
<reference evidence="2 3" key="1">
    <citation type="submission" date="2016-10" db="EMBL/GenBank/DDBJ databases">
        <title>Draft genome sequence of Coniochaeta ligniaria NRRL30616, a lignocellulolytic fungus for bioabatement of inhibitors in plant biomass hydrolysates.</title>
        <authorList>
            <consortium name="DOE Joint Genome Institute"/>
            <person name="Jimenez D.J."/>
            <person name="Hector R.E."/>
            <person name="Riley R."/>
            <person name="Sun H."/>
            <person name="Grigoriev I.V."/>
            <person name="Van Elsas J.D."/>
            <person name="Nichols N.N."/>
        </authorList>
    </citation>
    <scope>NUCLEOTIDE SEQUENCE [LARGE SCALE GENOMIC DNA]</scope>
    <source>
        <strain evidence="2 3">NRRL 30616</strain>
    </source>
</reference>
<dbReference type="Proteomes" id="UP000182658">
    <property type="component" value="Unassembled WGS sequence"/>
</dbReference>
<organism evidence="2 3">
    <name type="scientific">Coniochaeta ligniaria NRRL 30616</name>
    <dbReference type="NCBI Taxonomy" id="1408157"/>
    <lineage>
        <taxon>Eukaryota</taxon>
        <taxon>Fungi</taxon>
        <taxon>Dikarya</taxon>
        <taxon>Ascomycota</taxon>
        <taxon>Pezizomycotina</taxon>
        <taxon>Sordariomycetes</taxon>
        <taxon>Sordariomycetidae</taxon>
        <taxon>Coniochaetales</taxon>
        <taxon>Coniochaetaceae</taxon>
        <taxon>Coniochaeta</taxon>
    </lineage>
</organism>
<feature type="region of interest" description="Disordered" evidence="1">
    <location>
        <begin position="1"/>
        <end position="72"/>
    </location>
</feature>
<feature type="compositionally biased region" description="Polar residues" evidence="1">
    <location>
        <begin position="51"/>
        <end position="70"/>
    </location>
</feature>
<protein>
    <submittedName>
        <fullName evidence="2">Uncharacterized protein</fullName>
    </submittedName>
</protein>
<dbReference type="AlphaFoldDB" id="A0A1J7ILV0"/>
<evidence type="ECO:0000256" key="1">
    <source>
        <dbReference type="SAM" id="MobiDB-lite"/>
    </source>
</evidence>
<sequence>MEEHQVPLPPGSAPAGSAPAPSPSPITLDPISRPASTAPAPFPTMLEPISRPSSTSTQGSAPQSQQSFQQLPGIASLQTATAASQQLANQQFANYQQPIASKNPFLPPTNYTRTSPASTAGPGGSIVSL</sequence>
<keyword evidence="3" id="KW-1185">Reference proteome</keyword>
<proteinExistence type="predicted"/>
<gene>
    <name evidence="2" type="ORF">CONLIGDRAFT_681405</name>
</gene>
<dbReference type="EMBL" id="KV875098">
    <property type="protein sequence ID" value="OIW28446.1"/>
    <property type="molecule type" value="Genomic_DNA"/>
</dbReference>
<accession>A0A1J7ILV0</accession>
<dbReference type="OrthoDB" id="10596138at2759"/>
<name>A0A1J7ILV0_9PEZI</name>
<feature type="region of interest" description="Disordered" evidence="1">
    <location>
        <begin position="99"/>
        <end position="129"/>
    </location>
</feature>
<feature type="compositionally biased region" description="Polar residues" evidence="1">
    <location>
        <begin position="109"/>
        <end position="118"/>
    </location>
</feature>